<dbReference type="Pfam" id="PF03597">
    <property type="entry name" value="FixS"/>
    <property type="match status" value="1"/>
</dbReference>
<proteinExistence type="predicted"/>
<evidence type="ECO:0000256" key="2">
    <source>
        <dbReference type="SAM" id="Phobius"/>
    </source>
</evidence>
<dbReference type="PANTHER" id="PTHR41532">
    <property type="entry name" value="FIXS PROTEIN"/>
    <property type="match status" value="1"/>
</dbReference>
<accession>A0A4R6TW17</accession>
<feature type="compositionally biased region" description="Basic and acidic residues" evidence="1">
    <location>
        <begin position="49"/>
        <end position="64"/>
    </location>
</feature>
<dbReference type="AlphaFoldDB" id="A0A4R6TW17"/>
<gene>
    <name evidence="3" type="ORF">DFQ45_110117</name>
</gene>
<keyword evidence="2" id="KW-0472">Membrane</keyword>
<comment type="caution">
    <text evidence="3">The sequence shown here is derived from an EMBL/GenBank/DDBJ whole genome shotgun (WGS) entry which is preliminary data.</text>
</comment>
<keyword evidence="2" id="KW-0812">Transmembrane</keyword>
<dbReference type="PANTHER" id="PTHR41532:SF1">
    <property type="entry name" value="FIXS PROTEIN"/>
    <property type="match status" value="1"/>
</dbReference>
<dbReference type="RefSeq" id="WP_101497548.1">
    <property type="nucleotide sequence ID" value="NZ_LNJZ01000009.1"/>
</dbReference>
<organism evidence="3 4">
    <name type="scientific">Thiopseudomonas denitrificans</name>
    <dbReference type="NCBI Taxonomy" id="1501432"/>
    <lineage>
        <taxon>Bacteria</taxon>
        <taxon>Pseudomonadati</taxon>
        <taxon>Pseudomonadota</taxon>
        <taxon>Gammaproteobacteria</taxon>
        <taxon>Pseudomonadales</taxon>
        <taxon>Pseudomonadaceae</taxon>
        <taxon>Thiopseudomonas</taxon>
    </lineage>
</organism>
<evidence type="ECO:0000313" key="4">
    <source>
        <dbReference type="Proteomes" id="UP000294575"/>
    </source>
</evidence>
<protein>
    <submittedName>
        <fullName evidence="3">Cbb3-type cytochrome oxidase maturation protein</fullName>
    </submittedName>
</protein>
<keyword evidence="4" id="KW-1185">Reference proteome</keyword>
<evidence type="ECO:0000313" key="3">
    <source>
        <dbReference type="EMBL" id="TDQ36902.1"/>
    </source>
</evidence>
<dbReference type="OrthoDB" id="9802763at2"/>
<dbReference type="InterPro" id="IPR004714">
    <property type="entry name" value="Cyt_oxidase_maturation_cbb3"/>
</dbReference>
<dbReference type="NCBIfam" id="TIGR00847">
    <property type="entry name" value="ccoS"/>
    <property type="match status" value="1"/>
</dbReference>
<keyword evidence="2" id="KW-1133">Transmembrane helix</keyword>
<sequence>MAALYIMIPVAMVIVGLAIWLFFWAVNSGQFDDLDSPAHSILFDDTEPFADKGNRDNESRPADD</sequence>
<feature type="transmembrane region" description="Helical" evidence="2">
    <location>
        <begin position="6"/>
        <end position="26"/>
    </location>
</feature>
<evidence type="ECO:0000256" key="1">
    <source>
        <dbReference type="SAM" id="MobiDB-lite"/>
    </source>
</evidence>
<dbReference type="Proteomes" id="UP000294575">
    <property type="component" value="Unassembled WGS sequence"/>
</dbReference>
<reference evidence="3 4" key="1">
    <citation type="submission" date="2019-03" db="EMBL/GenBank/DDBJ databases">
        <title>Genomic Encyclopedia of Type Strains, Phase IV (KMG-IV): sequencing the most valuable type-strain genomes for metagenomic binning, comparative biology and taxonomic classification.</title>
        <authorList>
            <person name="Goeker M."/>
        </authorList>
    </citation>
    <scope>NUCLEOTIDE SEQUENCE [LARGE SCALE GENOMIC DNA]</scope>
    <source>
        <strain evidence="3 4">DSM 28679</strain>
    </source>
</reference>
<name>A0A4R6TW17_9GAMM</name>
<feature type="region of interest" description="Disordered" evidence="1">
    <location>
        <begin position="44"/>
        <end position="64"/>
    </location>
</feature>
<dbReference type="EMBL" id="SNYK01000010">
    <property type="protein sequence ID" value="TDQ36902.1"/>
    <property type="molecule type" value="Genomic_DNA"/>
</dbReference>